<organism evidence="2 3">
    <name type="scientific">Brassica carinata</name>
    <name type="common">Ethiopian mustard</name>
    <name type="synonym">Abyssinian cabbage</name>
    <dbReference type="NCBI Taxonomy" id="52824"/>
    <lineage>
        <taxon>Eukaryota</taxon>
        <taxon>Viridiplantae</taxon>
        <taxon>Streptophyta</taxon>
        <taxon>Embryophyta</taxon>
        <taxon>Tracheophyta</taxon>
        <taxon>Spermatophyta</taxon>
        <taxon>Magnoliopsida</taxon>
        <taxon>eudicotyledons</taxon>
        <taxon>Gunneridae</taxon>
        <taxon>Pentapetalae</taxon>
        <taxon>rosids</taxon>
        <taxon>malvids</taxon>
        <taxon>Brassicales</taxon>
        <taxon>Brassicaceae</taxon>
        <taxon>Brassiceae</taxon>
        <taxon>Brassica</taxon>
    </lineage>
</organism>
<sequence length="144" mass="16349">MTCLGDFLVSRLSLQATYLMMCQLHAVYGEWLLKDDCWDFAVDNFKGQGGNGFEDDEADECFEDDDDLVEDENHDGEEDDGDEDAEISIVAEADENGEDYSVYGKVKDEDEEEDDDMCFEDFKETYAIEGGRSNGTDIYVNEFC</sequence>
<evidence type="ECO:0000313" key="3">
    <source>
        <dbReference type="Proteomes" id="UP000886595"/>
    </source>
</evidence>
<feature type="region of interest" description="Disordered" evidence="1">
    <location>
        <begin position="65"/>
        <end position="93"/>
    </location>
</feature>
<dbReference type="AlphaFoldDB" id="A0A8X7SHS1"/>
<name>A0A8X7SHS1_BRACI</name>
<accession>A0A8X7SHS1</accession>
<comment type="caution">
    <text evidence="2">The sequence shown here is derived from an EMBL/GenBank/DDBJ whole genome shotgun (WGS) entry which is preliminary data.</text>
</comment>
<gene>
    <name evidence="2" type="ORF">Bca52824_027091</name>
</gene>
<dbReference type="EMBL" id="JAAMPC010000006">
    <property type="protein sequence ID" value="KAG2307343.1"/>
    <property type="molecule type" value="Genomic_DNA"/>
</dbReference>
<keyword evidence="3" id="KW-1185">Reference proteome</keyword>
<reference evidence="2 3" key="1">
    <citation type="submission" date="2020-02" db="EMBL/GenBank/DDBJ databases">
        <authorList>
            <person name="Ma Q."/>
            <person name="Huang Y."/>
            <person name="Song X."/>
            <person name="Pei D."/>
        </authorList>
    </citation>
    <scope>NUCLEOTIDE SEQUENCE [LARGE SCALE GENOMIC DNA]</scope>
    <source>
        <strain evidence="2">Sxm20200214</strain>
        <tissue evidence="2">Leaf</tissue>
    </source>
</reference>
<evidence type="ECO:0000256" key="1">
    <source>
        <dbReference type="SAM" id="MobiDB-lite"/>
    </source>
</evidence>
<proteinExistence type="predicted"/>
<dbReference type="Proteomes" id="UP000886595">
    <property type="component" value="Unassembled WGS sequence"/>
</dbReference>
<protein>
    <submittedName>
        <fullName evidence="2">Uncharacterized protein</fullName>
    </submittedName>
</protein>
<evidence type="ECO:0000313" key="2">
    <source>
        <dbReference type="EMBL" id="KAG2307343.1"/>
    </source>
</evidence>